<dbReference type="SUPFAM" id="SSF54523">
    <property type="entry name" value="Pili subunits"/>
    <property type="match status" value="1"/>
</dbReference>
<dbReference type="PANTHER" id="PTHR30093:SF34">
    <property type="entry name" value="PREPILIN PEPTIDASE-DEPENDENT PROTEIN D"/>
    <property type="match status" value="1"/>
</dbReference>
<evidence type="ECO:0000256" key="4">
    <source>
        <dbReference type="RuleBase" id="RU000389"/>
    </source>
</evidence>
<dbReference type="Pfam" id="PF07963">
    <property type="entry name" value="N_methyl"/>
    <property type="match status" value="1"/>
</dbReference>
<evidence type="ECO:0000256" key="3">
    <source>
        <dbReference type="ARBA" id="ARBA00023157"/>
    </source>
</evidence>
<name>A0A2S5DJZ8_9NEIS</name>
<evidence type="ECO:0000313" key="6">
    <source>
        <dbReference type="EMBL" id="POZ63298.1"/>
    </source>
</evidence>
<gene>
    <name evidence="6" type="ORF">C2I19_05720</name>
</gene>
<evidence type="ECO:0000256" key="2">
    <source>
        <dbReference type="ARBA" id="ARBA00022481"/>
    </source>
</evidence>
<keyword evidence="5" id="KW-0812">Transmembrane</keyword>
<dbReference type="PANTHER" id="PTHR30093">
    <property type="entry name" value="GENERAL SECRETION PATHWAY PROTEIN G"/>
    <property type="match status" value="1"/>
</dbReference>
<proteinExistence type="inferred from homology"/>
<dbReference type="GO" id="GO:0009289">
    <property type="term" value="C:pilus"/>
    <property type="evidence" value="ECO:0007669"/>
    <property type="project" value="InterPro"/>
</dbReference>
<keyword evidence="4" id="KW-0281">Fimbrium</keyword>
<dbReference type="Pfam" id="PF00114">
    <property type="entry name" value="Pilin"/>
    <property type="match status" value="1"/>
</dbReference>
<comment type="similarity">
    <text evidence="1 4">Belongs to the N-Me-Phe pilin family.</text>
</comment>
<dbReference type="Proteomes" id="UP000237082">
    <property type="component" value="Unassembled WGS sequence"/>
</dbReference>
<dbReference type="NCBIfam" id="TIGR02532">
    <property type="entry name" value="IV_pilin_GFxxxE"/>
    <property type="match status" value="1"/>
</dbReference>
<dbReference type="GO" id="GO:0007155">
    <property type="term" value="P:cell adhesion"/>
    <property type="evidence" value="ECO:0007669"/>
    <property type="project" value="InterPro"/>
</dbReference>
<evidence type="ECO:0000256" key="1">
    <source>
        <dbReference type="ARBA" id="ARBA00005233"/>
    </source>
</evidence>
<keyword evidence="2" id="KW-0488">Methylation</keyword>
<feature type="transmembrane region" description="Helical" evidence="5">
    <location>
        <begin position="12"/>
        <end position="36"/>
    </location>
</feature>
<keyword evidence="7" id="KW-1185">Reference proteome</keyword>
<accession>A0A2S5DJZ8</accession>
<evidence type="ECO:0000313" key="7">
    <source>
        <dbReference type="Proteomes" id="UP000237082"/>
    </source>
</evidence>
<keyword evidence="5" id="KW-0472">Membrane</keyword>
<organism evidence="6 7">
    <name type="scientific">Chromobacterium alticapitis</name>
    <dbReference type="NCBI Taxonomy" id="2073169"/>
    <lineage>
        <taxon>Bacteria</taxon>
        <taxon>Pseudomonadati</taxon>
        <taxon>Pseudomonadota</taxon>
        <taxon>Betaproteobacteria</taxon>
        <taxon>Neisseriales</taxon>
        <taxon>Chromobacteriaceae</taxon>
        <taxon>Chromobacterium</taxon>
    </lineage>
</organism>
<dbReference type="InterPro" id="IPR045584">
    <property type="entry name" value="Pilin-like"/>
</dbReference>
<dbReference type="PROSITE" id="PS00409">
    <property type="entry name" value="PROKAR_NTER_METHYL"/>
    <property type="match status" value="1"/>
</dbReference>
<evidence type="ECO:0000256" key="5">
    <source>
        <dbReference type="SAM" id="Phobius"/>
    </source>
</evidence>
<sequence length="163" mass="16396">MEFNMKKQMQQGFTLIELMIVVAIIGILAAIAIPAYQDYSTRAKVTEGLGFADAAKVTIAENAMNGVTNLGTGIPTFSATSNVSTVSVDSATGTISIGYTTAVAPAASNTLVIVPNAGGAALVGGTATTSPITWVCYAAAKASAPTGGLAPTLPAKWAPANCR</sequence>
<dbReference type="InterPro" id="IPR012902">
    <property type="entry name" value="N_methyl_site"/>
</dbReference>
<dbReference type="InterPro" id="IPR001082">
    <property type="entry name" value="Pilin"/>
</dbReference>
<dbReference type="EMBL" id="PQWB01000017">
    <property type="protein sequence ID" value="POZ63298.1"/>
    <property type="molecule type" value="Genomic_DNA"/>
</dbReference>
<comment type="caution">
    <text evidence="6">The sequence shown here is derived from an EMBL/GenBank/DDBJ whole genome shotgun (WGS) entry which is preliminary data.</text>
</comment>
<dbReference type="Gene3D" id="3.30.700.10">
    <property type="entry name" value="Glycoprotein, Type 4 Pilin"/>
    <property type="match status" value="1"/>
</dbReference>
<keyword evidence="5" id="KW-1133">Transmembrane helix</keyword>
<protein>
    <submittedName>
        <fullName evidence="6">Pilus assembly protein</fullName>
    </submittedName>
</protein>
<dbReference type="AlphaFoldDB" id="A0A2S5DJZ8"/>
<reference evidence="7" key="1">
    <citation type="submission" date="2018-02" db="EMBL/GenBank/DDBJ databases">
        <authorList>
            <person name="O'Hara-Hanley K."/>
            <person name="Soby S."/>
        </authorList>
    </citation>
    <scope>NUCLEOTIDE SEQUENCE [LARGE SCALE GENOMIC DNA]</scope>
    <source>
        <strain evidence="7">MWU14-2602</strain>
    </source>
</reference>
<keyword evidence="3" id="KW-1015">Disulfide bond</keyword>